<dbReference type="InterPro" id="IPR011333">
    <property type="entry name" value="SKP1/BTB/POZ_sf"/>
</dbReference>
<gene>
    <name evidence="2" type="ORF">DdX_10726</name>
</gene>
<dbReference type="Proteomes" id="UP001201812">
    <property type="component" value="Unassembled WGS sequence"/>
</dbReference>
<dbReference type="GO" id="GO:0031463">
    <property type="term" value="C:Cul3-RING ubiquitin ligase complex"/>
    <property type="evidence" value="ECO:0007669"/>
    <property type="project" value="TreeGrafter"/>
</dbReference>
<dbReference type="PROSITE" id="PS50097">
    <property type="entry name" value="BTB"/>
    <property type="match status" value="1"/>
</dbReference>
<dbReference type="SMART" id="SM00225">
    <property type="entry name" value="BTB"/>
    <property type="match status" value="1"/>
</dbReference>
<dbReference type="GO" id="GO:0051260">
    <property type="term" value="P:protein homooligomerization"/>
    <property type="evidence" value="ECO:0007669"/>
    <property type="project" value="InterPro"/>
</dbReference>
<sequence length="166" mass="18799">MSNTNTTTGSDWVRLNVGGKVFQTTKDTLSRYPDTFLARLINGGLPSEKDESGADLIDADPEHFRTILNYLRRASVKLDGSKMNLEDLLREADFYNIHPLVNEIRRAMSRKTEDPTKEVINKMSQEIAAMSKSLSDIRKHLLPYRLHHKATDESEKITVCPLIATP</sequence>
<dbReference type="AlphaFoldDB" id="A0AAD4N0J7"/>
<dbReference type="PANTHER" id="PTHR14958:SF29">
    <property type="entry name" value="INSOMNIAC, ISOFORM B"/>
    <property type="match status" value="1"/>
</dbReference>
<dbReference type="EMBL" id="JAKKPZ010000026">
    <property type="protein sequence ID" value="KAI1710368.1"/>
    <property type="molecule type" value="Genomic_DNA"/>
</dbReference>
<dbReference type="SUPFAM" id="SSF54695">
    <property type="entry name" value="POZ domain"/>
    <property type="match status" value="1"/>
</dbReference>
<dbReference type="Gene3D" id="3.30.710.10">
    <property type="entry name" value="Potassium Channel Kv1.1, Chain A"/>
    <property type="match status" value="1"/>
</dbReference>
<dbReference type="Pfam" id="PF02214">
    <property type="entry name" value="BTB_2"/>
    <property type="match status" value="1"/>
</dbReference>
<dbReference type="GO" id="GO:0097602">
    <property type="term" value="F:cullin family protein binding"/>
    <property type="evidence" value="ECO:0007669"/>
    <property type="project" value="TreeGrafter"/>
</dbReference>
<dbReference type="InterPro" id="IPR003131">
    <property type="entry name" value="T1-type_BTB"/>
</dbReference>
<dbReference type="GO" id="GO:0043161">
    <property type="term" value="P:proteasome-mediated ubiquitin-dependent protein catabolic process"/>
    <property type="evidence" value="ECO:0007669"/>
    <property type="project" value="TreeGrafter"/>
</dbReference>
<dbReference type="GO" id="GO:0005737">
    <property type="term" value="C:cytoplasm"/>
    <property type="evidence" value="ECO:0007669"/>
    <property type="project" value="TreeGrafter"/>
</dbReference>
<protein>
    <submittedName>
        <fullName evidence="2">BTB/POZ domain-containing protein</fullName>
    </submittedName>
</protein>
<accession>A0AAD4N0J7</accession>
<dbReference type="CDD" id="cd18316">
    <property type="entry name" value="BTB_POZ_KCTD-like"/>
    <property type="match status" value="1"/>
</dbReference>
<proteinExistence type="predicted"/>
<evidence type="ECO:0000313" key="3">
    <source>
        <dbReference type="Proteomes" id="UP001201812"/>
    </source>
</evidence>
<comment type="caution">
    <text evidence="2">The sequence shown here is derived from an EMBL/GenBank/DDBJ whole genome shotgun (WGS) entry which is preliminary data.</text>
</comment>
<dbReference type="PANTHER" id="PTHR14958">
    <property type="entry name" value="POTASSIUM CHANNEL TETRAMERISATION DOMAIN CONTAINING PROTEIN"/>
    <property type="match status" value="1"/>
</dbReference>
<keyword evidence="3" id="KW-1185">Reference proteome</keyword>
<name>A0AAD4N0J7_9BILA</name>
<evidence type="ECO:0000259" key="1">
    <source>
        <dbReference type="PROSITE" id="PS50097"/>
    </source>
</evidence>
<evidence type="ECO:0000313" key="2">
    <source>
        <dbReference type="EMBL" id="KAI1710368.1"/>
    </source>
</evidence>
<organism evidence="2 3">
    <name type="scientific">Ditylenchus destructor</name>
    <dbReference type="NCBI Taxonomy" id="166010"/>
    <lineage>
        <taxon>Eukaryota</taxon>
        <taxon>Metazoa</taxon>
        <taxon>Ecdysozoa</taxon>
        <taxon>Nematoda</taxon>
        <taxon>Chromadorea</taxon>
        <taxon>Rhabditida</taxon>
        <taxon>Tylenchina</taxon>
        <taxon>Tylenchomorpha</taxon>
        <taxon>Sphaerularioidea</taxon>
        <taxon>Anguinidae</taxon>
        <taxon>Anguininae</taxon>
        <taxon>Ditylenchus</taxon>
    </lineage>
</organism>
<dbReference type="InterPro" id="IPR000210">
    <property type="entry name" value="BTB/POZ_dom"/>
</dbReference>
<reference evidence="2" key="1">
    <citation type="submission" date="2022-01" db="EMBL/GenBank/DDBJ databases">
        <title>Genome Sequence Resource for Two Populations of Ditylenchus destructor, the Migratory Endoparasitic Phytonematode.</title>
        <authorList>
            <person name="Zhang H."/>
            <person name="Lin R."/>
            <person name="Xie B."/>
        </authorList>
    </citation>
    <scope>NUCLEOTIDE SEQUENCE</scope>
    <source>
        <strain evidence="2">BazhouSP</strain>
    </source>
</reference>
<feature type="domain" description="BTB" evidence="1">
    <location>
        <begin position="13"/>
        <end position="80"/>
    </location>
</feature>